<evidence type="ECO:0000256" key="4">
    <source>
        <dbReference type="ARBA" id="ARBA00022553"/>
    </source>
</evidence>
<evidence type="ECO:0000256" key="1">
    <source>
        <dbReference type="ARBA" id="ARBA00000085"/>
    </source>
</evidence>
<dbReference type="GO" id="GO:0005886">
    <property type="term" value="C:plasma membrane"/>
    <property type="evidence" value="ECO:0007669"/>
    <property type="project" value="UniProtKB-SubCell"/>
</dbReference>
<comment type="subcellular location">
    <subcellularLocation>
        <location evidence="2">Cell membrane</location>
    </subcellularLocation>
</comment>
<comment type="catalytic activity">
    <reaction evidence="1">
        <text>ATP + protein L-histidine = ADP + protein N-phospho-L-histidine.</text>
        <dbReference type="EC" id="2.7.13.3"/>
    </reaction>
</comment>
<evidence type="ECO:0000256" key="10">
    <source>
        <dbReference type="ARBA" id="ARBA00023136"/>
    </source>
</evidence>
<evidence type="ECO:0000256" key="11">
    <source>
        <dbReference type="SAM" id="MobiDB-lite"/>
    </source>
</evidence>
<dbReference type="PROSITE" id="PS50885">
    <property type="entry name" value="HAMP"/>
    <property type="match status" value="1"/>
</dbReference>
<dbReference type="EC" id="2.7.13.3" evidence="3"/>
<evidence type="ECO:0000256" key="3">
    <source>
        <dbReference type="ARBA" id="ARBA00012438"/>
    </source>
</evidence>
<dbReference type="Pfam" id="PF02518">
    <property type="entry name" value="HATPase_c"/>
    <property type="match status" value="1"/>
</dbReference>
<evidence type="ECO:0000256" key="2">
    <source>
        <dbReference type="ARBA" id="ARBA00004236"/>
    </source>
</evidence>
<dbReference type="SUPFAM" id="SSF158472">
    <property type="entry name" value="HAMP domain-like"/>
    <property type="match status" value="1"/>
</dbReference>
<dbReference type="CDD" id="cd06225">
    <property type="entry name" value="HAMP"/>
    <property type="match status" value="1"/>
</dbReference>
<dbReference type="EMBL" id="JACGWT010000001">
    <property type="protein sequence ID" value="MBA8792948.1"/>
    <property type="molecule type" value="Genomic_DNA"/>
</dbReference>
<dbReference type="SMART" id="SM00388">
    <property type="entry name" value="HisKA"/>
    <property type="match status" value="1"/>
</dbReference>
<dbReference type="AlphaFoldDB" id="A0A7W3IPP5"/>
<dbReference type="InterPro" id="IPR005467">
    <property type="entry name" value="His_kinase_dom"/>
</dbReference>
<feature type="domain" description="HAMP" evidence="14">
    <location>
        <begin position="233"/>
        <end position="286"/>
    </location>
</feature>
<name>A0A7W3IPP5_9ACTN</name>
<evidence type="ECO:0000256" key="8">
    <source>
        <dbReference type="ARBA" id="ARBA00022989"/>
    </source>
</evidence>
<keyword evidence="7 15" id="KW-0418">Kinase</keyword>
<evidence type="ECO:0000259" key="13">
    <source>
        <dbReference type="PROSITE" id="PS50109"/>
    </source>
</evidence>
<dbReference type="Gene3D" id="3.30.565.10">
    <property type="entry name" value="Histidine kinase-like ATPase, C-terminal domain"/>
    <property type="match status" value="1"/>
</dbReference>
<comment type="caution">
    <text evidence="15">The sequence shown here is derived from an EMBL/GenBank/DDBJ whole genome shotgun (WGS) entry which is preliminary data.</text>
</comment>
<dbReference type="CDD" id="cd00082">
    <property type="entry name" value="HisKA"/>
    <property type="match status" value="1"/>
</dbReference>
<organism evidence="15 16">
    <name type="scientific">Microlunatus kandeliicorticis</name>
    <dbReference type="NCBI Taxonomy" id="1759536"/>
    <lineage>
        <taxon>Bacteria</taxon>
        <taxon>Bacillati</taxon>
        <taxon>Actinomycetota</taxon>
        <taxon>Actinomycetes</taxon>
        <taxon>Propionibacteriales</taxon>
        <taxon>Propionibacteriaceae</taxon>
        <taxon>Microlunatus</taxon>
    </lineage>
</organism>
<dbReference type="InterPro" id="IPR036890">
    <property type="entry name" value="HATPase_C_sf"/>
</dbReference>
<dbReference type="Pfam" id="PF00672">
    <property type="entry name" value="HAMP"/>
    <property type="match status" value="1"/>
</dbReference>
<proteinExistence type="predicted"/>
<dbReference type="InterPro" id="IPR004358">
    <property type="entry name" value="Sig_transdc_His_kin-like_C"/>
</dbReference>
<dbReference type="GO" id="GO:0000155">
    <property type="term" value="F:phosphorelay sensor kinase activity"/>
    <property type="evidence" value="ECO:0007669"/>
    <property type="project" value="InterPro"/>
</dbReference>
<dbReference type="PRINTS" id="PR00344">
    <property type="entry name" value="BCTRLSENSOR"/>
</dbReference>
<sequence>MPSHPAHPYASAAADTAADTAADIAPDSAEAATPSPLTPAAAAGTGARPTPRLRHGIRLRLVLVAVAVVLLALVAGGGLLLVLLQTSLRSSVSAAAMARAAEVSADVTTSGVSGAVAGLRPGSRDGQVVQLLDPSGRVLGSSSAVLAGQPMSQQRPADGVAVSQQRDLDDLGTPGEWLVVSRGVSADGRLYTVQVGVPFEFQRQAVRTVALFLLAAAPVLLLGVAVAVWLLVGRTLRPVEEIRRTVAGIRARRLGDRVPVPPVHDEIAALATTMNDMLGRLERADAAQRAFLSDAGHELRSPLAGLSATLDLAAGADDRTRRELVPVMVSEVDRMSALVADLMTLARGDDRTLVTQRVDVDLDDVVLAEVQRLRLTSRHRVVLQVSPARVVGDARRLSQVVRNLLDNADRHARTTIRVELAPGPEACVLRVDNDGPVVPAADRERIFDRFVRLEDARSREDGGHGLGLAISRQIAEAHAGRIVATVGPAGECRFELTLPAREVGEAS</sequence>
<keyword evidence="8 12" id="KW-1133">Transmembrane helix</keyword>
<dbReference type="InterPro" id="IPR050428">
    <property type="entry name" value="TCS_sensor_his_kinase"/>
</dbReference>
<evidence type="ECO:0000256" key="12">
    <source>
        <dbReference type="SAM" id="Phobius"/>
    </source>
</evidence>
<evidence type="ECO:0000256" key="6">
    <source>
        <dbReference type="ARBA" id="ARBA00022692"/>
    </source>
</evidence>
<dbReference type="Gene3D" id="1.10.287.130">
    <property type="match status" value="1"/>
</dbReference>
<dbReference type="SMART" id="SM00304">
    <property type="entry name" value="HAMP"/>
    <property type="match status" value="1"/>
</dbReference>
<dbReference type="InterPro" id="IPR003660">
    <property type="entry name" value="HAMP_dom"/>
</dbReference>
<dbReference type="PROSITE" id="PS50109">
    <property type="entry name" value="HIS_KIN"/>
    <property type="match status" value="1"/>
</dbReference>
<dbReference type="RefSeq" id="WP_182558522.1">
    <property type="nucleotide sequence ID" value="NZ_JACGWT010000001.1"/>
</dbReference>
<dbReference type="PANTHER" id="PTHR45436">
    <property type="entry name" value="SENSOR HISTIDINE KINASE YKOH"/>
    <property type="match status" value="1"/>
</dbReference>
<gene>
    <name evidence="15" type="ORF">FHX74_000542</name>
</gene>
<dbReference type="InterPro" id="IPR003594">
    <property type="entry name" value="HATPase_dom"/>
</dbReference>
<evidence type="ECO:0000256" key="5">
    <source>
        <dbReference type="ARBA" id="ARBA00022679"/>
    </source>
</evidence>
<dbReference type="InterPro" id="IPR003661">
    <property type="entry name" value="HisK_dim/P_dom"/>
</dbReference>
<dbReference type="SMART" id="SM00387">
    <property type="entry name" value="HATPase_c"/>
    <property type="match status" value="1"/>
</dbReference>
<dbReference type="InterPro" id="IPR036097">
    <property type="entry name" value="HisK_dim/P_sf"/>
</dbReference>
<keyword evidence="6 12" id="KW-0812">Transmembrane</keyword>
<feature type="transmembrane region" description="Helical" evidence="12">
    <location>
        <begin position="61"/>
        <end position="84"/>
    </location>
</feature>
<keyword evidence="5" id="KW-0808">Transferase</keyword>
<reference evidence="15 16" key="1">
    <citation type="submission" date="2020-07" db="EMBL/GenBank/DDBJ databases">
        <title>Sequencing the genomes of 1000 actinobacteria strains.</title>
        <authorList>
            <person name="Klenk H.-P."/>
        </authorList>
    </citation>
    <scope>NUCLEOTIDE SEQUENCE [LARGE SCALE GENOMIC DNA]</scope>
    <source>
        <strain evidence="15 16">DSM 100723</strain>
    </source>
</reference>
<keyword evidence="9" id="KW-0902">Two-component regulatory system</keyword>
<dbReference type="SUPFAM" id="SSF55874">
    <property type="entry name" value="ATPase domain of HSP90 chaperone/DNA topoisomerase II/histidine kinase"/>
    <property type="match status" value="1"/>
</dbReference>
<dbReference type="Proteomes" id="UP000523079">
    <property type="component" value="Unassembled WGS sequence"/>
</dbReference>
<protein>
    <recommendedName>
        <fullName evidence="3">histidine kinase</fullName>
        <ecNumber evidence="3">2.7.13.3</ecNumber>
    </recommendedName>
</protein>
<dbReference type="PANTHER" id="PTHR45436:SF5">
    <property type="entry name" value="SENSOR HISTIDINE KINASE TRCS"/>
    <property type="match status" value="1"/>
</dbReference>
<keyword evidence="16" id="KW-1185">Reference proteome</keyword>
<dbReference type="SUPFAM" id="SSF47384">
    <property type="entry name" value="Homodimeric domain of signal transducing histidine kinase"/>
    <property type="match status" value="1"/>
</dbReference>
<feature type="transmembrane region" description="Helical" evidence="12">
    <location>
        <begin position="209"/>
        <end position="232"/>
    </location>
</feature>
<keyword evidence="10 12" id="KW-0472">Membrane</keyword>
<evidence type="ECO:0000256" key="7">
    <source>
        <dbReference type="ARBA" id="ARBA00022777"/>
    </source>
</evidence>
<accession>A0A7W3IPP5</accession>
<dbReference type="Pfam" id="PF00512">
    <property type="entry name" value="HisKA"/>
    <property type="match status" value="1"/>
</dbReference>
<keyword evidence="4" id="KW-0597">Phosphoprotein</keyword>
<evidence type="ECO:0000256" key="9">
    <source>
        <dbReference type="ARBA" id="ARBA00023012"/>
    </source>
</evidence>
<feature type="domain" description="Histidine kinase" evidence="13">
    <location>
        <begin position="294"/>
        <end position="502"/>
    </location>
</feature>
<evidence type="ECO:0000313" key="16">
    <source>
        <dbReference type="Proteomes" id="UP000523079"/>
    </source>
</evidence>
<dbReference type="Gene3D" id="6.10.340.10">
    <property type="match status" value="1"/>
</dbReference>
<evidence type="ECO:0000259" key="14">
    <source>
        <dbReference type="PROSITE" id="PS50885"/>
    </source>
</evidence>
<feature type="region of interest" description="Disordered" evidence="11">
    <location>
        <begin position="26"/>
        <end position="49"/>
    </location>
</feature>
<evidence type="ECO:0000313" key="15">
    <source>
        <dbReference type="EMBL" id="MBA8792948.1"/>
    </source>
</evidence>